<dbReference type="GO" id="GO:0030234">
    <property type="term" value="F:enzyme regulator activity"/>
    <property type="evidence" value="ECO:0000318"/>
    <property type="project" value="GO_Central"/>
</dbReference>
<keyword evidence="3" id="KW-0964">Secreted</keyword>
<dbReference type="InterPro" id="IPR052437">
    <property type="entry name" value="Pectin_Meth_Modulator"/>
</dbReference>
<keyword evidence="5" id="KW-0325">Glycoprotein</keyword>
<evidence type="ECO:0000256" key="6">
    <source>
        <dbReference type="SAM" id="SignalP"/>
    </source>
</evidence>
<evidence type="ECO:0000259" key="7">
    <source>
        <dbReference type="Pfam" id="PF04862"/>
    </source>
</evidence>
<dbReference type="GO" id="GO:0009505">
    <property type="term" value="C:plant-type cell wall"/>
    <property type="evidence" value="ECO:0000318"/>
    <property type="project" value="GO_Central"/>
</dbReference>
<gene>
    <name evidence="9" type="ORF">HannXRQ_Chr17g0569081</name>
    <name evidence="8" type="ORF">HanXRQr2_Chr17g0829081</name>
</gene>
<dbReference type="Pfam" id="PF04862">
    <property type="entry name" value="DUF642"/>
    <property type="match status" value="2"/>
</dbReference>
<dbReference type="InterPro" id="IPR006946">
    <property type="entry name" value="DGR2-like_dom"/>
</dbReference>
<dbReference type="PANTHER" id="PTHR31265:SF28">
    <property type="entry name" value="EMB|CAB87702.1"/>
    <property type="match status" value="1"/>
</dbReference>
<reference evidence="8" key="3">
    <citation type="submission" date="2020-06" db="EMBL/GenBank/DDBJ databases">
        <title>Helianthus annuus Genome sequencing and assembly Release 2.</title>
        <authorList>
            <person name="Gouzy J."/>
            <person name="Langlade N."/>
            <person name="Munos S."/>
        </authorList>
    </citation>
    <scope>NUCLEOTIDE SEQUENCE</scope>
    <source>
        <tissue evidence="8">Leaves</tissue>
    </source>
</reference>
<accession>A0A251RUF0</accession>
<dbReference type="Gramene" id="mRNA:HanXRQr2_Chr17g0829081">
    <property type="protein sequence ID" value="mRNA:HanXRQr2_Chr17g0829081"/>
    <property type="gene ID" value="HanXRQr2_Chr17g0829081"/>
</dbReference>
<feature type="domain" description="DUF642" evidence="7">
    <location>
        <begin position="225"/>
        <end position="361"/>
    </location>
</feature>
<keyword evidence="4 6" id="KW-0732">Signal</keyword>
<dbReference type="EMBL" id="MNCJ02000332">
    <property type="protein sequence ID" value="KAF5757637.1"/>
    <property type="molecule type" value="Genomic_DNA"/>
</dbReference>
<dbReference type="OrthoDB" id="1895088at2759"/>
<dbReference type="AlphaFoldDB" id="A0A251RUF0"/>
<dbReference type="PANTHER" id="PTHR31265">
    <property type="entry name" value="OS02G0527500 PROTEIN-RELATED"/>
    <property type="match status" value="1"/>
</dbReference>
<evidence type="ECO:0000256" key="2">
    <source>
        <dbReference type="ARBA" id="ARBA00004613"/>
    </source>
</evidence>
<evidence type="ECO:0000256" key="3">
    <source>
        <dbReference type="ARBA" id="ARBA00022525"/>
    </source>
</evidence>
<dbReference type="GO" id="GO:0005576">
    <property type="term" value="C:extracellular region"/>
    <property type="evidence" value="ECO:0007669"/>
    <property type="project" value="UniProtKB-SubCell"/>
</dbReference>
<reference evidence="9" key="2">
    <citation type="submission" date="2017-02" db="EMBL/GenBank/DDBJ databases">
        <title>Sunflower complete genome.</title>
        <authorList>
            <person name="Langlade N."/>
            <person name="Munos S."/>
        </authorList>
    </citation>
    <scope>NUCLEOTIDE SEQUENCE [LARGE SCALE GENOMIC DNA]</scope>
    <source>
        <tissue evidence="9">Leaves</tissue>
    </source>
</reference>
<sequence>MALTIIIVKFVFLVSTVYSKVTLENSGFESQPTNLTTNSTSQFVLLNSKTNVIPGWSFNGTVWYVTAGGNISLPGNGHGLQLGPNGVINQTFKTDGSYYYTLTFTLAPSSMNCASNFTAVNVSGSDESKVFIYKESFGSEMWQTYAYSMSREIQRGIMGIQFQSVAGSNDCWPIIDTLLVNGIGSPRLYGDNGFMNSGFEVGPAFLDNSSQGILLDDDTNEEAFKVVQQWTILGMIKYIDSKHYAVPRGRGAVMLVSGNPSGILYNRRFSRHGKITLDFIMGDANDSCVGDFTVYLQVGNYMMWNFTMRSLGVGSRVRHSVTFKAEFSKTESVPISFSSFNVTRTSDQQVLCGPVIDSTVIRFSSSKILHYEPVIFCFVLATVFLI</sequence>
<keyword evidence="10" id="KW-1185">Reference proteome</keyword>
<evidence type="ECO:0000256" key="4">
    <source>
        <dbReference type="ARBA" id="ARBA00022729"/>
    </source>
</evidence>
<evidence type="ECO:0000313" key="9">
    <source>
        <dbReference type="EMBL" id="OTF88078.1"/>
    </source>
</evidence>
<evidence type="ECO:0000313" key="8">
    <source>
        <dbReference type="EMBL" id="KAF5757637.1"/>
    </source>
</evidence>
<dbReference type="InParanoid" id="A0A251RUF0"/>
<evidence type="ECO:0000313" key="10">
    <source>
        <dbReference type="Proteomes" id="UP000215914"/>
    </source>
</evidence>
<feature type="domain" description="DUF642" evidence="7">
    <location>
        <begin position="22"/>
        <end position="180"/>
    </location>
</feature>
<evidence type="ECO:0000256" key="1">
    <source>
        <dbReference type="ARBA" id="ARBA00004196"/>
    </source>
</evidence>
<evidence type="ECO:0000256" key="5">
    <source>
        <dbReference type="ARBA" id="ARBA00023180"/>
    </source>
</evidence>
<dbReference type="EMBL" id="CM007906">
    <property type="protein sequence ID" value="OTF88078.1"/>
    <property type="molecule type" value="Genomic_DNA"/>
</dbReference>
<feature type="signal peptide" evidence="6">
    <location>
        <begin position="1"/>
        <end position="19"/>
    </location>
</feature>
<name>A0A251RUF0_HELAN</name>
<reference evidence="8 10" key="1">
    <citation type="journal article" date="2017" name="Nature">
        <title>The sunflower genome provides insights into oil metabolism, flowering and Asterid evolution.</title>
        <authorList>
            <person name="Badouin H."/>
            <person name="Gouzy J."/>
            <person name="Grassa C.J."/>
            <person name="Murat F."/>
            <person name="Staton S.E."/>
            <person name="Cottret L."/>
            <person name="Lelandais-Briere C."/>
            <person name="Owens G.L."/>
            <person name="Carrere S."/>
            <person name="Mayjonade B."/>
            <person name="Legrand L."/>
            <person name="Gill N."/>
            <person name="Kane N.C."/>
            <person name="Bowers J.E."/>
            <person name="Hubner S."/>
            <person name="Bellec A."/>
            <person name="Berard A."/>
            <person name="Berges H."/>
            <person name="Blanchet N."/>
            <person name="Boniface M.C."/>
            <person name="Brunel D."/>
            <person name="Catrice O."/>
            <person name="Chaidir N."/>
            <person name="Claudel C."/>
            <person name="Donnadieu C."/>
            <person name="Faraut T."/>
            <person name="Fievet G."/>
            <person name="Helmstetter N."/>
            <person name="King M."/>
            <person name="Knapp S.J."/>
            <person name="Lai Z."/>
            <person name="Le Paslier M.C."/>
            <person name="Lippi Y."/>
            <person name="Lorenzon L."/>
            <person name="Mandel J.R."/>
            <person name="Marage G."/>
            <person name="Marchand G."/>
            <person name="Marquand E."/>
            <person name="Bret-Mestries E."/>
            <person name="Morien E."/>
            <person name="Nambeesan S."/>
            <person name="Nguyen T."/>
            <person name="Pegot-Espagnet P."/>
            <person name="Pouilly N."/>
            <person name="Raftis F."/>
            <person name="Sallet E."/>
            <person name="Schiex T."/>
            <person name="Thomas J."/>
            <person name="Vandecasteele C."/>
            <person name="Vares D."/>
            <person name="Vear F."/>
            <person name="Vautrin S."/>
            <person name="Crespi M."/>
            <person name="Mangin B."/>
            <person name="Burke J.M."/>
            <person name="Salse J."/>
            <person name="Munos S."/>
            <person name="Vincourt P."/>
            <person name="Rieseberg L.H."/>
            <person name="Langlade N.B."/>
        </authorList>
    </citation>
    <scope>NUCLEOTIDE SEQUENCE [LARGE SCALE GENOMIC DNA]</scope>
    <source>
        <strain evidence="10">cv. SF193</strain>
        <tissue evidence="8">Leaves</tissue>
    </source>
</reference>
<feature type="chain" id="PRO_5041081794" description="DUF642 domain-containing protein" evidence="6">
    <location>
        <begin position="20"/>
        <end position="386"/>
    </location>
</feature>
<dbReference type="Proteomes" id="UP000215914">
    <property type="component" value="Chromosome 17"/>
</dbReference>
<dbReference type="OMA" id="WFHRIFL"/>
<comment type="subcellular location">
    <subcellularLocation>
        <location evidence="1">Cell envelope</location>
    </subcellularLocation>
    <subcellularLocation>
        <location evidence="2">Secreted</location>
    </subcellularLocation>
</comment>
<protein>
    <recommendedName>
        <fullName evidence="7">DUF642 domain-containing protein</fullName>
    </recommendedName>
</protein>
<organism evidence="9 10">
    <name type="scientific">Helianthus annuus</name>
    <name type="common">Common sunflower</name>
    <dbReference type="NCBI Taxonomy" id="4232"/>
    <lineage>
        <taxon>Eukaryota</taxon>
        <taxon>Viridiplantae</taxon>
        <taxon>Streptophyta</taxon>
        <taxon>Embryophyta</taxon>
        <taxon>Tracheophyta</taxon>
        <taxon>Spermatophyta</taxon>
        <taxon>Magnoliopsida</taxon>
        <taxon>eudicotyledons</taxon>
        <taxon>Gunneridae</taxon>
        <taxon>Pentapetalae</taxon>
        <taxon>asterids</taxon>
        <taxon>campanulids</taxon>
        <taxon>Asterales</taxon>
        <taxon>Asteraceae</taxon>
        <taxon>Asteroideae</taxon>
        <taxon>Heliantheae alliance</taxon>
        <taxon>Heliantheae</taxon>
        <taxon>Helianthus</taxon>
    </lineage>
</organism>
<dbReference type="FunCoup" id="A0A251RUF0">
    <property type="interactions" value="269"/>
</dbReference>
<proteinExistence type="predicted"/>